<protein>
    <submittedName>
        <fullName evidence="2">GK21617</fullName>
    </submittedName>
</protein>
<keyword evidence="1" id="KW-0472">Membrane</keyword>
<evidence type="ECO:0000256" key="1">
    <source>
        <dbReference type="SAM" id="Phobius"/>
    </source>
</evidence>
<sequence>MTSNLAGNDDDHILDQLRNSIKAIVAKTGSHSQFAKDLTQRIGEMQNKLDALTEMDRHQFIAEMKDSLQATIGRIEQRITQHANLTSVYSSSIVSAMIFLLVAIFALFGYKLYKSLTEKELKKQKKLESKQQKKSKKSN</sequence>
<proteinExistence type="predicted"/>
<accession>B4MPD9</accession>
<dbReference type="Proteomes" id="UP000007798">
    <property type="component" value="Unassembled WGS sequence"/>
</dbReference>
<organism evidence="3">
    <name type="scientific">Drosophila willistoni</name>
    <name type="common">Fruit fly</name>
    <dbReference type="NCBI Taxonomy" id="7260"/>
    <lineage>
        <taxon>Eukaryota</taxon>
        <taxon>Metazoa</taxon>
        <taxon>Ecdysozoa</taxon>
        <taxon>Arthropoda</taxon>
        <taxon>Hexapoda</taxon>
        <taxon>Insecta</taxon>
        <taxon>Pterygota</taxon>
        <taxon>Neoptera</taxon>
        <taxon>Endopterygota</taxon>
        <taxon>Diptera</taxon>
        <taxon>Brachycera</taxon>
        <taxon>Muscomorpha</taxon>
        <taxon>Ephydroidea</taxon>
        <taxon>Drosophilidae</taxon>
        <taxon>Drosophila</taxon>
        <taxon>Sophophora</taxon>
    </lineage>
</organism>
<evidence type="ECO:0000313" key="2">
    <source>
        <dbReference type="EMBL" id="EDW73978.1"/>
    </source>
</evidence>
<dbReference type="InParanoid" id="B4MPD9"/>
<keyword evidence="3" id="KW-1185">Reference proteome</keyword>
<keyword evidence="1" id="KW-0812">Transmembrane</keyword>
<dbReference type="AlphaFoldDB" id="B4MPD9"/>
<dbReference type="HOGENOM" id="CLU_1857328_0_0_1"/>
<reference evidence="2 3" key="1">
    <citation type="journal article" date="2007" name="Nature">
        <title>Evolution of genes and genomes on the Drosophila phylogeny.</title>
        <authorList>
            <consortium name="Drosophila 12 Genomes Consortium"/>
            <person name="Clark A.G."/>
            <person name="Eisen M.B."/>
            <person name="Smith D.R."/>
            <person name="Bergman C.M."/>
            <person name="Oliver B."/>
            <person name="Markow T.A."/>
            <person name="Kaufman T.C."/>
            <person name="Kellis M."/>
            <person name="Gelbart W."/>
            <person name="Iyer V.N."/>
            <person name="Pollard D.A."/>
            <person name="Sackton T.B."/>
            <person name="Larracuente A.M."/>
            <person name="Singh N.D."/>
            <person name="Abad J.P."/>
            <person name="Abt D.N."/>
            <person name="Adryan B."/>
            <person name="Aguade M."/>
            <person name="Akashi H."/>
            <person name="Anderson W.W."/>
            <person name="Aquadro C.F."/>
            <person name="Ardell D.H."/>
            <person name="Arguello R."/>
            <person name="Artieri C.G."/>
            <person name="Barbash D.A."/>
            <person name="Barker D."/>
            <person name="Barsanti P."/>
            <person name="Batterham P."/>
            <person name="Batzoglou S."/>
            <person name="Begun D."/>
            <person name="Bhutkar A."/>
            <person name="Blanco E."/>
            <person name="Bosak S.A."/>
            <person name="Bradley R.K."/>
            <person name="Brand A.D."/>
            <person name="Brent M.R."/>
            <person name="Brooks A.N."/>
            <person name="Brown R.H."/>
            <person name="Butlin R.K."/>
            <person name="Caggese C."/>
            <person name="Calvi B.R."/>
            <person name="Bernardo de Carvalho A."/>
            <person name="Caspi A."/>
            <person name="Castrezana S."/>
            <person name="Celniker S.E."/>
            <person name="Chang J.L."/>
            <person name="Chapple C."/>
            <person name="Chatterji S."/>
            <person name="Chinwalla A."/>
            <person name="Civetta A."/>
            <person name="Clifton S.W."/>
            <person name="Comeron J.M."/>
            <person name="Costello J.C."/>
            <person name="Coyne J.A."/>
            <person name="Daub J."/>
            <person name="David R.G."/>
            <person name="Delcher A.L."/>
            <person name="Delehaunty K."/>
            <person name="Do C.B."/>
            <person name="Ebling H."/>
            <person name="Edwards K."/>
            <person name="Eickbush T."/>
            <person name="Evans J.D."/>
            <person name="Filipski A."/>
            <person name="Findeiss S."/>
            <person name="Freyhult E."/>
            <person name="Fulton L."/>
            <person name="Fulton R."/>
            <person name="Garcia A.C."/>
            <person name="Gardiner A."/>
            <person name="Garfield D.A."/>
            <person name="Garvin B.E."/>
            <person name="Gibson G."/>
            <person name="Gilbert D."/>
            <person name="Gnerre S."/>
            <person name="Godfrey J."/>
            <person name="Good R."/>
            <person name="Gotea V."/>
            <person name="Gravely B."/>
            <person name="Greenberg A.J."/>
            <person name="Griffiths-Jones S."/>
            <person name="Gross S."/>
            <person name="Guigo R."/>
            <person name="Gustafson E.A."/>
            <person name="Haerty W."/>
            <person name="Hahn M.W."/>
            <person name="Halligan D.L."/>
            <person name="Halpern A.L."/>
            <person name="Halter G.M."/>
            <person name="Han M.V."/>
            <person name="Heger A."/>
            <person name="Hillier L."/>
            <person name="Hinrichs A.S."/>
            <person name="Holmes I."/>
            <person name="Hoskins R.A."/>
            <person name="Hubisz M.J."/>
            <person name="Hultmark D."/>
            <person name="Huntley M.A."/>
            <person name="Jaffe D.B."/>
            <person name="Jagadeeshan S."/>
            <person name="Jeck W.R."/>
            <person name="Johnson J."/>
            <person name="Jones C.D."/>
            <person name="Jordan W.C."/>
            <person name="Karpen G.H."/>
            <person name="Kataoka E."/>
            <person name="Keightley P.D."/>
            <person name="Kheradpour P."/>
            <person name="Kirkness E.F."/>
            <person name="Koerich L.B."/>
            <person name="Kristiansen K."/>
            <person name="Kudrna D."/>
            <person name="Kulathinal R.J."/>
            <person name="Kumar S."/>
            <person name="Kwok R."/>
            <person name="Lander E."/>
            <person name="Langley C.H."/>
            <person name="Lapoint R."/>
            <person name="Lazzaro B.P."/>
            <person name="Lee S.J."/>
            <person name="Levesque L."/>
            <person name="Li R."/>
            <person name="Lin C.F."/>
            <person name="Lin M.F."/>
            <person name="Lindblad-Toh K."/>
            <person name="Llopart A."/>
            <person name="Long M."/>
            <person name="Low L."/>
            <person name="Lozovsky E."/>
            <person name="Lu J."/>
            <person name="Luo M."/>
            <person name="Machado C.A."/>
            <person name="Makalowski W."/>
            <person name="Marzo M."/>
            <person name="Matsuda M."/>
            <person name="Matzkin L."/>
            <person name="McAllister B."/>
            <person name="McBride C.S."/>
            <person name="McKernan B."/>
            <person name="McKernan K."/>
            <person name="Mendez-Lago M."/>
            <person name="Minx P."/>
            <person name="Mollenhauer M.U."/>
            <person name="Montooth K."/>
            <person name="Mount S.M."/>
            <person name="Mu X."/>
            <person name="Myers E."/>
            <person name="Negre B."/>
            <person name="Newfeld S."/>
            <person name="Nielsen R."/>
            <person name="Noor M.A."/>
            <person name="O'Grady P."/>
            <person name="Pachter L."/>
            <person name="Papaceit M."/>
            <person name="Parisi M.J."/>
            <person name="Parisi M."/>
            <person name="Parts L."/>
            <person name="Pedersen J.S."/>
            <person name="Pesole G."/>
            <person name="Phillippy A.M."/>
            <person name="Ponting C.P."/>
            <person name="Pop M."/>
            <person name="Porcelli D."/>
            <person name="Powell J.R."/>
            <person name="Prohaska S."/>
            <person name="Pruitt K."/>
            <person name="Puig M."/>
            <person name="Quesneville H."/>
            <person name="Ram K.R."/>
            <person name="Rand D."/>
            <person name="Rasmussen M.D."/>
            <person name="Reed L.K."/>
            <person name="Reenan R."/>
            <person name="Reily A."/>
            <person name="Remington K.A."/>
            <person name="Rieger T.T."/>
            <person name="Ritchie M.G."/>
            <person name="Robin C."/>
            <person name="Rogers Y.H."/>
            <person name="Rohde C."/>
            <person name="Rozas J."/>
            <person name="Rubenfield M.J."/>
            <person name="Ruiz A."/>
            <person name="Russo S."/>
            <person name="Salzberg S.L."/>
            <person name="Sanchez-Gracia A."/>
            <person name="Saranga D.J."/>
            <person name="Sato H."/>
            <person name="Schaeffer S.W."/>
            <person name="Schatz M.C."/>
            <person name="Schlenke T."/>
            <person name="Schwartz R."/>
            <person name="Segarra C."/>
            <person name="Singh R.S."/>
            <person name="Sirot L."/>
            <person name="Sirota M."/>
            <person name="Sisneros N.B."/>
            <person name="Smith C.D."/>
            <person name="Smith T.F."/>
            <person name="Spieth J."/>
            <person name="Stage D.E."/>
            <person name="Stark A."/>
            <person name="Stephan W."/>
            <person name="Strausberg R.L."/>
            <person name="Strempel S."/>
            <person name="Sturgill D."/>
            <person name="Sutton G."/>
            <person name="Sutton G.G."/>
            <person name="Tao W."/>
            <person name="Teichmann S."/>
            <person name="Tobari Y.N."/>
            <person name="Tomimura Y."/>
            <person name="Tsolas J.M."/>
            <person name="Valente V.L."/>
            <person name="Venter E."/>
            <person name="Venter J.C."/>
            <person name="Vicario S."/>
            <person name="Vieira F.G."/>
            <person name="Vilella A.J."/>
            <person name="Villasante A."/>
            <person name="Walenz B."/>
            <person name="Wang J."/>
            <person name="Wasserman M."/>
            <person name="Watts T."/>
            <person name="Wilson D."/>
            <person name="Wilson R.K."/>
            <person name="Wing R.A."/>
            <person name="Wolfner M.F."/>
            <person name="Wong A."/>
            <person name="Wong G.K."/>
            <person name="Wu C.I."/>
            <person name="Wu G."/>
            <person name="Yamamoto D."/>
            <person name="Yang H.P."/>
            <person name="Yang S.P."/>
            <person name="Yorke J.A."/>
            <person name="Yoshida K."/>
            <person name="Zdobnov E."/>
            <person name="Zhang P."/>
            <person name="Zhang Y."/>
            <person name="Zimin A.V."/>
            <person name="Baldwin J."/>
            <person name="Abdouelleil A."/>
            <person name="Abdulkadir J."/>
            <person name="Abebe A."/>
            <person name="Abera B."/>
            <person name="Abreu J."/>
            <person name="Acer S.C."/>
            <person name="Aftuck L."/>
            <person name="Alexander A."/>
            <person name="An P."/>
            <person name="Anderson E."/>
            <person name="Anderson S."/>
            <person name="Arachi H."/>
            <person name="Azer M."/>
            <person name="Bachantsang P."/>
            <person name="Barry A."/>
            <person name="Bayul T."/>
            <person name="Berlin A."/>
            <person name="Bessette D."/>
            <person name="Bloom T."/>
            <person name="Blye J."/>
            <person name="Boguslavskiy L."/>
            <person name="Bonnet C."/>
            <person name="Boukhgalter B."/>
            <person name="Bourzgui I."/>
            <person name="Brown A."/>
            <person name="Cahill P."/>
            <person name="Channer S."/>
            <person name="Cheshatsang Y."/>
            <person name="Chuda L."/>
            <person name="Citroen M."/>
            <person name="Collymore A."/>
            <person name="Cooke P."/>
            <person name="Costello M."/>
            <person name="D'Aco K."/>
            <person name="Daza R."/>
            <person name="De Haan G."/>
            <person name="DeGray S."/>
            <person name="DeMaso C."/>
            <person name="Dhargay N."/>
            <person name="Dooley K."/>
            <person name="Dooley E."/>
            <person name="Doricent M."/>
            <person name="Dorje P."/>
            <person name="Dorjee K."/>
            <person name="Dupes A."/>
            <person name="Elong R."/>
            <person name="Falk J."/>
            <person name="Farina A."/>
            <person name="Faro S."/>
            <person name="Ferguson D."/>
            <person name="Fisher S."/>
            <person name="Foley C.D."/>
            <person name="Franke A."/>
            <person name="Friedrich D."/>
            <person name="Gadbois L."/>
            <person name="Gearin G."/>
            <person name="Gearin C.R."/>
            <person name="Giannoukos G."/>
            <person name="Goode T."/>
            <person name="Graham J."/>
            <person name="Grandbois E."/>
            <person name="Grewal S."/>
            <person name="Gyaltsen K."/>
            <person name="Hafez N."/>
            <person name="Hagos B."/>
            <person name="Hall J."/>
            <person name="Henson C."/>
            <person name="Hollinger A."/>
            <person name="Honan T."/>
            <person name="Huard M.D."/>
            <person name="Hughes L."/>
            <person name="Hurhula B."/>
            <person name="Husby M.E."/>
            <person name="Kamat A."/>
            <person name="Kanga B."/>
            <person name="Kashin S."/>
            <person name="Khazanovich D."/>
            <person name="Kisner P."/>
            <person name="Lance K."/>
            <person name="Lara M."/>
            <person name="Lee W."/>
            <person name="Lennon N."/>
            <person name="Letendre F."/>
            <person name="LeVine R."/>
            <person name="Lipovsky A."/>
            <person name="Liu X."/>
            <person name="Liu J."/>
            <person name="Liu S."/>
            <person name="Lokyitsang T."/>
            <person name="Lokyitsang Y."/>
            <person name="Lubonja R."/>
            <person name="Lui A."/>
            <person name="MacDonald P."/>
            <person name="Magnisalis V."/>
            <person name="Maru K."/>
            <person name="Matthews C."/>
            <person name="McCusker W."/>
            <person name="McDonough S."/>
            <person name="Mehta T."/>
            <person name="Meldrim J."/>
            <person name="Meneus L."/>
            <person name="Mihai O."/>
            <person name="Mihalev A."/>
            <person name="Mihova T."/>
            <person name="Mittelman R."/>
            <person name="Mlenga V."/>
            <person name="Montmayeur A."/>
            <person name="Mulrain L."/>
            <person name="Navidi A."/>
            <person name="Naylor J."/>
            <person name="Negash T."/>
            <person name="Nguyen T."/>
            <person name="Nguyen N."/>
            <person name="Nicol R."/>
            <person name="Norbu C."/>
            <person name="Norbu N."/>
            <person name="Novod N."/>
            <person name="O'Neill B."/>
            <person name="Osman S."/>
            <person name="Markiewicz E."/>
            <person name="Oyono O.L."/>
            <person name="Patti C."/>
            <person name="Phunkhang P."/>
            <person name="Pierre F."/>
            <person name="Priest M."/>
            <person name="Raghuraman S."/>
            <person name="Rege F."/>
            <person name="Reyes R."/>
            <person name="Rise C."/>
            <person name="Rogov P."/>
            <person name="Ross K."/>
            <person name="Ryan E."/>
            <person name="Settipalli S."/>
            <person name="Shea T."/>
            <person name="Sherpa N."/>
            <person name="Shi L."/>
            <person name="Shih D."/>
            <person name="Sparrow T."/>
            <person name="Spaulding J."/>
            <person name="Stalker J."/>
            <person name="Stange-Thomann N."/>
            <person name="Stavropoulos S."/>
            <person name="Stone C."/>
            <person name="Strader C."/>
            <person name="Tesfaye S."/>
            <person name="Thomson T."/>
            <person name="Thoulutsang Y."/>
            <person name="Thoulutsang D."/>
            <person name="Topham K."/>
            <person name="Topping I."/>
            <person name="Tsamla T."/>
            <person name="Vassiliev H."/>
            <person name="Vo A."/>
            <person name="Wangchuk T."/>
            <person name="Wangdi T."/>
            <person name="Weiand M."/>
            <person name="Wilkinson J."/>
            <person name="Wilson A."/>
            <person name="Yadav S."/>
            <person name="Young G."/>
            <person name="Yu Q."/>
            <person name="Zembek L."/>
            <person name="Zhong D."/>
            <person name="Zimmer A."/>
            <person name="Zwirko Z."/>
            <person name="Jaffe D.B."/>
            <person name="Alvarez P."/>
            <person name="Brockman W."/>
            <person name="Butler J."/>
            <person name="Chin C."/>
            <person name="Gnerre S."/>
            <person name="Grabherr M."/>
            <person name="Kleber M."/>
            <person name="Mauceli E."/>
            <person name="MacCallum I."/>
        </authorList>
    </citation>
    <scope>NUCLEOTIDE SEQUENCE [LARGE SCALE GENOMIC DNA]</scope>
    <source>
        <strain evidence="3">Tucson 14030-0811.24</strain>
    </source>
</reference>
<feature type="transmembrane region" description="Helical" evidence="1">
    <location>
        <begin position="93"/>
        <end position="113"/>
    </location>
</feature>
<dbReference type="EMBL" id="CH963849">
    <property type="protein sequence ID" value="EDW73978.1"/>
    <property type="molecule type" value="Genomic_DNA"/>
</dbReference>
<dbReference type="eggNOG" id="ENOG502T6U7">
    <property type="taxonomic scope" value="Eukaryota"/>
</dbReference>
<gene>
    <name evidence="2" type="primary">Dwil\GK21617</name>
    <name evidence="2" type="ORF">Dwil_GK21617</name>
</gene>
<keyword evidence="1" id="KW-1133">Transmembrane helix</keyword>
<name>B4MPD9_DROWI</name>
<dbReference type="PhylomeDB" id="B4MPD9"/>
<dbReference type="OMA" id="PHSKFAE"/>
<evidence type="ECO:0000313" key="3">
    <source>
        <dbReference type="Proteomes" id="UP000007798"/>
    </source>
</evidence>